<gene>
    <name evidence="9" type="ORF">NEDG_00063</name>
</gene>
<dbReference type="EMBL" id="LTDL01000014">
    <property type="protein sequence ID" value="OAG31588.1"/>
    <property type="molecule type" value="Genomic_DNA"/>
</dbReference>
<name>A0A177EI82_9MICR</name>
<comment type="subcellular location">
    <subcellularLocation>
        <location evidence="1">Nucleus</location>
    </subcellularLocation>
</comment>
<evidence type="ECO:0000256" key="4">
    <source>
        <dbReference type="ARBA" id="ARBA00023163"/>
    </source>
</evidence>
<evidence type="ECO:0000256" key="6">
    <source>
        <dbReference type="ARBA" id="ARBA00023242"/>
    </source>
</evidence>
<dbReference type="Pfam" id="PF04729">
    <property type="entry name" value="ASF1_hist_chap"/>
    <property type="match status" value="1"/>
</dbReference>
<keyword evidence="6" id="KW-0539">Nucleus</keyword>
<proteinExistence type="inferred from homology"/>
<feature type="compositionally biased region" description="Acidic residues" evidence="8">
    <location>
        <begin position="157"/>
        <end position="170"/>
    </location>
</feature>
<organism evidence="9 10">
    <name type="scientific">Nematocida displodere</name>
    <dbReference type="NCBI Taxonomy" id="1805483"/>
    <lineage>
        <taxon>Eukaryota</taxon>
        <taxon>Fungi</taxon>
        <taxon>Fungi incertae sedis</taxon>
        <taxon>Microsporidia</taxon>
        <taxon>Nematocida</taxon>
    </lineage>
</organism>
<dbReference type="GO" id="GO:0042393">
    <property type="term" value="F:histone binding"/>
    <property type="evidence" value="ECO:0007669"/>
    <property type="project" value="TreeGrafter"/>
</dbReference>
<dbReference type="RefSeq" id="XP_067545189.1">
    <property type="nucleotide sequence ID" value="XM_067687481.1"/>
</dbReference>
<protein>
    <recommendedName>
        <fullName evidence="7">Anti-silencing function protein 1</fullName>
    </recommendedName>
</protein>
<dbReference type="STRING" id="1805483.A0A177EI82"/>
<dbReference type="GO" id="GO:0000785">
    <property type="term" value="C:chromatin"/>
    <property type="evidence" value="ECO:0007669"/>
    <property type="project" value="TreeGrafter"/>
</dbReference>
<dbReference type="VEuPathDB" id="MicrosporidiaDB:NEDG_00063"/>
<dbReference type="SUPFAM" id="SSF101546">
    <property type="entry name" value="ASF1-like"/>
    <property type="match status" value="1"/>
</dbReference>
<dbReference type="Gene3D" id="2.60.40.1490">
    <property type="entry name" value="Histone chaperone ASF1-like"/>
    <property type="match status" value="1"/>
</dbReference>
<dbReference type="InterPro" id="IPR036747">
    <property type="entry name" value="ASF1-like_sf"/>
</dbReference>
<keyword evidence="10" id="KW-1185">Reference proteome</keyword>
<comment type="similarity">
    <text evidence="2">Belongs to the ASF1 family.</text>
</comment>
<dbReference type="InterPro" id="IPR006818">
    <property type="entry name" value="ASF1-like"/>
</dbReference>
<evidence type="ECO:0000256" key="5">
    <source>
        <dbReference type="ARBA" id="ARBA00023186"/>
    </source>
</evidence>
<reference evidence="9 10" key="1">
    <citation type="submission" date="2016-02" db="EMBL/GenBank/DDBJ databases">
        <title>Discovery of a natural microsporidian pathogen with a broad tissue tropism in Caenorhabditis elegans.</title>
        <authorList>
            <person name="Luallen R.J."/>
            <person name="Reinke A.W."/>
            <person name="Tong L."/>
            <person name="Botts M.R."/>
            <person name="Felix M.-A."/>
            <person name="Troemel E.R."/>
        </authorList>
    </citation>
    <scope>NUCLEOTIDE SEQUENCE [LARGE SCALE GENOMIC DNA]</scope>
    <source>
        <strain evidence="9 10">JUm2807</strain>
    </source>
</reference>
<accession>A0A177EI82</accession>
<dbReference type="Proteomes" id="UP000185944">
    <property type="component" value="Unassembled WGS sequence"/>
</dbReference>
<sequence>MIEVSNIDFLRGRTAKDLLQKPMTPVVKVISTANDQSLRVKIVYIATSDTDDYDQVLCDEVVDEIPEGVVEFDLTCALPNLAQIPKKYLLGVTSVVAVFYTPEGKEFARIGYFVNVEYPGVYIREVEAASPTFPEQDLEESSDLENPEGLKNPENPEGLEEQEEAEEGEGEPTAPEGTCFLSPEEFSAMEIDYAKVEAEVLEPPLVTFFSEAWEPELKEDDPAFALVGEEPEELS</sequence>
<evidence type="ECO:0000313" key="10">
    <source>
        <dbReference type="Proteomes" id="UP000185944"/>
    </source>
</evidence>
<dbReference type="PANTHER" id="PTHR12040:SF0">
    <property type="entry name" value="HISTONE CHAPERONE ASF1"/>
    <property type="match status" value="1"/>
</dbReference>
<keyword evidence="3" id="KW-0805">Transcription regulation</keyword>
<evidence type="ECO:0000256" key="1">
    <source>
        <dbReference type="ARBA" id="ARBA00004123"/>
    </source>
</evidence>
<dbReference type="GeneID" id="93646413"/>
<feature type="region of interest" description="Disordered" evidence="8">
    <location>
        <begin position="131"/>
        <end position="182"/>
    </location>
</feature>
<feature type="compositionally biased region" description="Acidic residues" evidence="8">
    <location>
        <begin position="136"/>
        <end position="146"/>
    </location>
</feature>
<keyword evidence="5" id="KW-0143">Chaperone</keyword>
<comment type="caution">
    <text evidence="9">The sequence shown here is derived from an EMBL/GenBank/DDBJ whole genome shotgun (WGS) entry which is preliminary data.</text>
</comment>
<evidence type="ECO:0000256" key="2">
    <source>
        <dbReference type="ARBA" id="ARBA00006051"/>
    </source>
</evidence>
<dbReference type="GO" id="GO:0006335">
    <property type="term" value="P:DNA replication-dependent chromatin assembly"/>
    <property type="evidence" value="ECO:0007669"/>
    <property type="project" value="TreeGrafter"/>
</dbReference>
<dbReference type="OrthoDB" id="29755at2759"/>
<dbReference type="PANTHER" id="PTHR12040">
    <property type="entry name" value="ANTI-SILENCING PROTEIN 1"/>
    <property type="match status" value="1"/>
</dbReference>
<evidence type="ECO:0000256" key="8">
    <source>
        <dbReference type="SAM" id="MobiDB-lite"/>
    </source>
</evidence>
<evidence type="ECO:0000256" key="7">
    <source>
        <dbReference type="ARBA" id="ARBA00032776"/>
    </source>
</evidence>
<dbReference type="GO" id="GO:0005634">
    <property type="term" value="C:nucleus"/>
    <property type="evidence" value="ECO:0007669"/>
    <property type="project" value="UniProtKB-SubCell"/>
</dbReference>
<evidence type="ECO:0000313" key="9">
    <source>
        <dbReference type="EMBL" id="OAG31588.1"/>
    </source>
</evidence>
<evidence type="ECO:0000256" key="3">
    <source>
        <dbReference type="ARBA" id="ARBA00023015"/>
    </source>
</evidence>
<keyword evidence="4" id="KW-0804">Transcription</keyword>
<dbReference type="AlphaFoldDB" id="A0A177EI82"/>